<dbReference type="EMBL" id="JBBNAF010000004">
    <property type="protein sequence ID" value="KAK9151965.1"/>
    <property type="molecule type" value="Genomic_DNA"/>
</dbReference>
<keyword evidence="6" id="KW-1185">Reference proteome</keyword>
<proteinExistence type="predicted"/>
<dbReference type="InterPro" id="IPR050148">
    <property type="entry name" value="Terpene_synthase-like"/>
</dbReference>
<evidence type="ECO:0000259" key="4">
    <source>
        <dbReference type="Pfam" id="PF03936"/>
    </source>
</evidence>
<dbReference type="InterPro" id="IPR036965">
    <property type="entry name" value="Terpene_synth_N_sf"/>
</dbReference>
<dbReference type="PANTHER" id="PTHR31225">
    <property type="entry name" value="OS04G0344100 PROTEIN-RELATED"/>
    <property type="match status" value="1"/>
</dbReference>
<dbReference type="InterPro" id="IPR044814">
    <property type="entry name" value="Terpene_cyclase_plant_C1"/>
</dbReference>
<keyword evidence="2" id="KW-0479">Metal-binding</keyword>
<evidence type="ECO:0000256" key="2">
    <source>
        <dbReference type="ARBA" id="ARBA00022723"/>
    </source>
</evidence>
<feature type="domain" description="Terpene synthase N-terminal" evidence="3">
    <location>
        <begin position="176"/>
        <end position="353"/>
    </location>
</feature>
<dbReference type="SUPFAM" id="SSF48576">
    <property type="entry name" value="Terpenoid synthases"/>
    <property type="match status" value="1"/>
</dbReference>
<name>A0AAP0KIT0_9MAGN</name>
<protein>
    <submittedName>
        <fullName evidence="5">Uncharacterized protein</fullName>
    </submittedName>
</protein>
<evidence type="ECO:0000259" key="3">
    <source>
        <dbReference type="Pfam" id="PF01397"/>
    </source>
</evidence>
<dbReference type="Pfam" id="PF03936">
    <property type="entry name" value="Terpene_synth_C"/>
    <property type="match status" value="1"/>
</dbReference>
<comment type="caution">
    <text evidence="5">The sequence shown here is derived from an EMBL/GenBank/DDBJ whole genome shotgun (WGS) entry which is preliminary data.</text>
</comment>
<gene>
    <name evidence="5" type="ORF">Syun_010274</name>
</gene>
<dbReference type="SUPFAM" id="SSF48239">
    <property type="entry name" value="Terpenoid cyclases/Protein prenyltransferases"/>
    <property type="match status" value="2"/>
</dbReference>
<dbReference type="Proteomes" id="UP001420932">
    <property type="component" value="Unassembled WGS sequence"/>
</dbReference>
<dbReference type="CDD" id="cd00684">
    <property type="entry name" value="Terpene_cyclase_plant_C1"/>
    <property type="match status" value="1"/>
</dbReference>
<dbReference type="SFLD" id="SFLDG01014">
    <property type="entry name" value="Terpene_Cyclase_Like_1_N-term"/>
    <property type="match status" value="1"/>
</dbReference>
<evidence type="ECO:0000256" key="1">
    <source>
        <dbReference type="ARBA" id="ARBA00001946"/>
    </source>
</evidence>
<dbReference type="GO" id="GO:0016102">
    <property type="term" value="P:diterpenoid biosynthetic process"/>
    <property type="evidence" value="ECO:0007669"/>
    <property type="project" value="InterPro"/>
</dbReference>
<feature type="domain" description="Terpene synthase N-terminal" evidence="3">
    <location>
        <begin position="710"/>
        <end position="763"/>
    </location>
</feature>
<dbReference type="InterPro" id="IPR034741">
    <property type="entry name" value="Terpene_cyclase-like_1_C"/>
</dbReference>
<dbReference type="InterPro" id="IPR001906">
    <property type="entry name" value="Terpene_synth_N"/>
</dbReference>
<accession>A0AAP0KIT0</accession>
<dbReference type="PANTHER" id="PTHR31225:SF221">
    <property type="entry name" value="(-)-GERMACRENE D SYNTHASE"/>
    <property type="match status" value="1"/>
</dbReference>
<dbReference type="GO" id="GO:0000287">
    <property type="term" value="F:magnesium ion binding"/>
    <property type="evidence" value="ECO:0007669"/>
    <property type="project" value="InterPro"/>
</dbReference>
<comment type="cofactor">
    <cofactor evidence="1">
        <name>Mg(2+)</name>
        <dbReference type="ChEBI" id="CHEBI:18420"/>
    </cofactor>
</comment>
<dbReference type="SFLD" id="SFLDG01019">
    <property type="entry name" value="Terpene_Cyclase_Like_1_C_Termi"/>
    <property type="match status" value="1"/>
</dbReference>
<dbReference type="Gene3D" id="1.10.600.10">
    <property type="entry name" value="Farnesyl Diphosphate Synthase"/>
    <property type="match status" value="1"/>
</dbReference>
<feature type="domain" description="Terpene synthase metal-binding" evidence="4">
    <location>
        <begin position="410"/>
        <end position="648"/>
    </location>
</feature>
<dbReference type="Gene3D" id="1.50.10.130">
    <property type="entry name" value="Terpene synthase, N-terminal domain"/>
    <property type="match status" value="2"/>
</dbReference>
<dbReference type="InterPro" id="IPR008949">
    <property type="entry name" value="Isoprenoid_synthase_dom_sf"/>
</dbReference>
<sequence length="777" mass="87580">MAKRQPAVSARQRGWACGAAAEGAICGSSGGGLSVAREGAGAIDGGRRIAEGVGVYGERLRGRRECEAEGGVRIRTRYGRTAGGRGECGAREFCERAAGEERMGGGVVGSGGSGRQIWDGRIDGHHQRIILCSFPSRNLVVMAVEASILSFSPKPLDHTKPVDHTVRRSANYHPSIWDDYFVEYTSNVEVIYDSKQEVEKLEAKVKELLKTTKNDPLEQVNLINALQRLGVGYRFTKEIEEALKEIHDSTPDFINNDHELYATALYFRLLRQQGYKISCDVFYKFKDNDNGDFKSDLRDDVKGMLSLYEACHLKVHGEDILEEALNFTTTHLKSALMTNLGSSNLGNQVQYALEQPLHKGMPRLEARNYISLYHEECKWSNVLKKLAVLDFNLVQSFHKKELSDVSKWWKDLDFASKLPFARDRLVECYFWTVGAYFEPSYSLARMFMTKVIALTSTIDDIYDVYGTLAELEVFTDAIEKWDASAMTKLPEYMKICYKALLDVYEETEEVLRKEGRSYHVYYAKQAMKEVVRAYFVEAKWCNEGYVPKMEEYMRIAVVTSGYYMLTATSFVEMGKIVSKEAFDWVNNSKLVLASCIIARIMDDLVSHEHEQKRGHVASALECYMKQHGVSEQAVHDEFDKMLDSAWKDLNEGCLSTTTTTTTTNNNNNNSGTVIPMALRIRAVNLARMIYVIYKDEDAYTHSSRKLKECIADKKGTFKSSLVGDIKGLLSLYGVAHLSVNGEDILDDAVSFATTCLTRSTENLSPQYPISKCKYSML</sequence>
<dbReference type="SFLD" id="SFLDS00005">
    <property type="entry name" value="Isoprenoid_Synthase_Type_I"/>
    <property type="match status" value="1"/>
</dbReference>
<dbReference type="Pfam" id="PF01397">
    <property type="entry name" value="Terpene_synth"/>
    <property type="match status" value="2"/>
</dbReference>
<dbReference type="FunFam" id="1.50.10.130:FF:000001">
    <property type="entry name" value="Isoprene synthase, chloroplastic"/>
    <property type="match status" value="1"/>
</dbReference>
<evidence type="ECO:0000313" key="6">
    <source>
        <dbReference type="Proteomes" id="UP001420932"/>
    </source>
</evidence>
<dbReference type="AlphaFoldDB" id="A0AAP0KIT0"/>
<dbReference type="InterPro" id="IPR008930">
    <property type="entry name" value="Terpenoid_cyclase/PrenylTrfase"/>
</dbReference>
<reference evidence="5 6" key="1">
    <citation type="submission" date="2024-01" db="EMBL/GenBank/DDBJ databases">
        <title>Genome assemblies of Stephania.</title>
        <authorList>
            <person name="Yang L."/>
        </authorList>
    </citation>
    <scope>NUCLEOTIDE SEQUENCE [LARGE SCALE GENOMIC DNA]</scope>
    <source>
        <strain evidence="5">YNDBR</strain>
        <tissue evidence="5">Leaf</tissue>
    </source>
</reference>
<dbReference type="FunFam" id="1.10.600.10:FF:000007">
    <property type="entry name" value="Isoprene synthase, chloroplastic"/>
    <property type="match status" value="1"/>
</dbReference>
<organism evidence="5 6">
    <name type="scientific">Stephania yunnanensis</name>
    <dbReference type="NCBI Taxonomy" id="152371"/>
    <lineage>
        <taxon>Eukaryota</taxon>
        <taxon>Viridiplantae</taxon>
        <taxon>Streptophyta</taxon>
        <taxon>Embryophyta</taxon>
        <taxon>Tracheophyta</taxon>
        <taxon>Spermatophyta</taxon>
        <taxon>Magnoliopsida</taxon>
        <taxon>Ranunculales</taxon>
        <taxon>Menispermaceae</taxon>
        <taxon>Menispermoideae</taxon>
        <taxon>Cissampelideae</taxon>
        <taxon>Stephania</taxon>
    </lineage>
</organism>
<dbReference type="InterPro" id="IPR005630">
    <property type="entry name" value="Terpene_synthase_metal-bd"/>
</dbReference>
<dbReference type="GO" id="GO:0010333">
    <property type="term" value="F:terpene synthase activity"/>
    <property type="evidence" value="ECO:0007669"/>
    <property type="project" value="InterPro"/>
</dbReference>
<evidence type="ECO:0000313" key="5">
    <source>
        <dbReference type="EMBL" id="KAK9151965.1"/>
    </source>
</evidence>